<dbReference type="Gene3D" id="1.20.1250.20">
    <property type="entry name" value="MFS general substrate transporter like domains"/>
    <property type="match status" value="1"/>
</dbReference>
<keyword evidence="10" id="KW-1185">Reference proteome</keyword>
<dbReference type="Pfam" id="PF00083">
    <property type="entry name" value="Sugar_tr"/>
    <property type="match status" value="1"/>
</dbReference>
<keyword evidence="5 7" id="KW-1133">Transmembrane helix</keyword>
<dbReference type="InParanoid" id="A0A7M7HM72"/>
<keyword evidence="6 7" id="KW-0472">Membrane</keyword>
<reference evidence="10" key="1">
    <citation type="submission" date="2015-02" db="EMBL/GenBank/DDBJ databases">
        <title>Genome sequencing for Strongylocentrotus purpuratus.</title>
        <authorList>
            <person name="Murali S."/>
            <person name="Liu Y."/>
            <person name="Vee V."/>
            <person name="English A."/>
            <person name="Wang M."/>
            <person name="Skinner E."/>
            <person name="Han Y."/>
            <person name="Muzny D.M."/>
            <person name="Worley K.C."/>
            <person name="Gibbs R.A."/>
        </authorList>
    </citation>
    <scope>NUCLEOTIDE SEQUENCE</scope>
</reference>
<feature type="transmembrane region" description="Helical" evidence="7">
    <location>
        <begin position="391"/>
        <end position="411"/>
    </location>
</feature>
<dbReference type="OrthoDB" id="4139357at2759"/>
<comment type="similarity">
    <text evidence="2">Belongs to the major facilitator superfamily.</text>
</comment>
<dbReference type="GO" id="GO:0022857">
    <property type="term" value="F:transmembrane transporter activity"/>
    <property type="evidence" value="ECO:0007669"/>
    <property type="project" value="InterPro"/>
</dbReference>
<evidence type="ECO:0000256" key="2">
    <source>
        <dbReference type="ARBA" id="ARBA00008335"/>
    </source>
</evidence>
<keyword evidence="3" id="KW-0813">Transport</keyword>
<dbReference type="EnsemblMetazoa" id="XM_011674710">
    <property type="protein sequence ID" value="XP_011673012"/>
    <property type="gene ID" value="LOC100892148"/>
</dbReference>
<feature type="domain" description="Major facilitator superfamily (MFS) profile" evidence="8">
    <location>
        <begin position="73"/>
        <end position="503"/>
    </location>
</feature>
<feature type="transmembrane region" description="Helical" evidence="7">
    <location>
        <begin position="73"/>
        <end position="95"/>
    </location>
</feature>
<dbReference type="SUPFAM" id="SSF103473">
    <property type="entry name" value="MFS general substrate transporter"/>
    <property type="match status" value="1"/>
</dbReference>
<feature type="transmembrane region" description="Helical" evidence="7">
    <location>
        <begin position="301"/>
        <end position="321"/>
    </location>
</feature>
<dbReference type="InterPro" id="IPR036259">
    <property type="entry name" value="MFS_trans_sf"/>
</dbReference>
<dbReference type="GO" id="GO:0016020">
    <property type="term" value="C:membrane"/>
    <property type="evidence" value="ECO:0007669"/>
    <property type="project" value="UniProtKB-SubCell"/>
</dbReference>
<dbReference type="RefSeq" id="XP_011673012.2">
    <property type="nucleotide sequence ID" value="XM_011674710.2"/>
</dbReference>
<feature type="transmembrane region" description="Helical" evidence="7">
    <location>
        <begin position="162"/>
        <end position="188"/>
    </location>
</feature>
<dbReference type="OMA" id="AIRCEWN"/>
<evidence type="ECO:0000313" key="9">
    <source>
        <dbReference type="EnsemblMetazoa" id="XP_011673012"/>
    </source>
</evidence>
<feature type="transmembrane region" description="Helical" evidence="7">
    <location>
        <begin position="139"/>
        <end position="156"/>
    </location>
</feature>
<feature type="transmembrane region" description="Helical" evidence="7">
    <location>
        <begin position="107"/>
        <end position="127"/>
    </location>
</feature>
<name>A0A7M7HM72_STRPU</name>
<accession>A0A7M7HM72</accession>
<evidence type="ECO:0000256" key="3">
    <source>
        <dbReference type="ARBA" id="ARBA00022448"/>
    </source>
</evidence>
<dbReference type="InterPro" id="IPR005828">
    <property type="entry name" value="MFS_sugar_transport-like"/>
</dbReference>
<dbReference type="AlphaFoldDB" id="A0A7M7HM72"/>
<organism evidence="9 10">
    <name type="scientific">Strongylocentrotus purpuratus</name>
    <name type="common">Purple sea urchin</name>
    <dbReference type="NCBI Taxonomy" id="7668"/>
    <lineage>
        <taxon>Eukaryota</taxon>
        <taxon>Metazoa</taxon>
        <taxon>Echinodermata</taxon>
        <taxon>Eleutherozoa</taxon>
        <taxon>Echinozoa</taxon>
        <taxon>Echinoidea</taxon>
        <taxon>Euechinoidea</taxon>
        <taxon>Echinacea</taxon>
        <taxon>Camarodonta</taxon>
        <taxon>Echinidea</taxon>
        <taxon>Strongylocentrotidae</taxon>
        <taxon>Strongylocentrotus</taxon>
    </lineage>
</organism>
<dbReference type="InterPro" id="IPR020846">
    <property type="entry name" value="MFS_dom"/>
</dbReference>
<evidence type="ECO:0000256" key="4">
    <source>
        <dbReference type="ARBA" id="ARBA00022692"/>
    </source>
</evidence>
<evidence type="ECO:0000256" key="1">
    <source>
        <dbReference type="ARBA" id="ARBA00004141"/>
    </source>
</evidence>
<sequence>MASLFDESTFTDTDVIIKDGDDVIFKEETLAEVEPQPYLNTSEDSNGTGTKDQEYTVQEAVDAMGFGWFQVKISFIVGFNWMADAFEIMLLSVLSDKLRCEWDLYPYQQALLTTFVFTGYFIGAPLWGMMGDKFGRKKTLALCSFYIFYFGFLSSFSPNLIWLLILRGLLGASLGGTSQSVIICAEFLPSKSRGLCLVCLEAFWVIGVCLEITLAMVVMPTLGWRYLLIFSSFPLVIFVVLVTFLPESASYQQASGNWSGAMATLEDISRTNKKPLPPGKLKRNAELKPKGSIRELFSTKLLAMTTVILINLWFCNAFLYYGNVLLSAELFSSGVTSCVSTGNNSTTELECFSACKSLDTQGYVGLLVSSLGEIPGILLTLFMIDTAGRKLTMGLEMLVCAVFSFLLLMCVDGIPQMIFIFVIRGMISGAFQALYVYTPEVFPTNVRSVGLGWCVAFSKLGSIVTPFVAQVLIKQSVFMTFCVYGGCAVFASLLAFILPVETKGRTLK</sequence>
<evidence type="ECO:0000259" key="8">
    <source>
        <dbReference type="PROSITE" id="PS50850"/>
    </source>
</evidence>
<dbReference type="PROSITE" id="PS50850">
    <property type="entry name" value="MFS"/>
    <property type="match status" value="1"/>
</dbReference>
<keyword evidence="4 7" id="KW-0812">Transmembrane</keyword>
<evidence type="ECO:0000256" key="6">
    <source>
        <dbReference type="ARBA" id="ARBA00023136"/>
    </source>
</evidence>
<dbReference type="PANTHER" id="PTHR23511:SF5">
    <property type="entry name" value="MAJOR FACILITATOR-TYPE TRANSPORTER HXNZ-RELATED"/>
    <property type="match status" value="1"/>
</dbReference>
<feature type="transmembrane region" description="Helical" evidence="7">
    <location>
        <begin position="417"/>
        <end position="437"/>
    </location>
</feature>
<evidence type="ECO:0000313" key="10">
    <source>
        <dbReference type="Proteomes" id="UP000007110"/>
    </source>
</evidence>
<feature type="transmembrane region" description="Helical" evidence="7">
    <location>
        <begin position="449"/>
        <end position="472"/>
    </location>
</feature>
<proteinExistence type="inferred from homology"/>
<feature type="transmembrane region" description="Helical" evidence="7">
    <location>
        <begin position="224"/>
        <end position="245"/>
    </location>
</feature>
<dbReference type="Proteomes" id="UP000007110">
    <property type="component" value="Unassembled WGS sequence"/>
</dbReference>
<reference evidence="9" key="2">
    <citation type="submission" date="2021-01" db="UniProtKB">
        <authorList>
            <consortium name="EnsemblMetazoa"/>
        </authorList>
    </citation>
    <scope>IDENTIFICATION</scope>
</reference>
<evidence type="ECO:0000256" key="5">
    <source>
        <dbReference type="ARBA" id="ARBA00022989"/>
    </source>
</evidence>
<comment type="subcellular location">
    <subcellularLocation>
        <location evidence="1">Membrane</location>
        <topology evidence="1">Multi-pass membrane protein</topology>
    </subcellularLocation>
</comment>
<feature type="transmembrane region" description="Helical" evidence="7">
    <location>
        <begin position="478"/>
        <end position="498"/>
    </location>
</feature>
<dbReference type="PANTHER" id="PTHR23511">
    <property type="entry name" value="SYNAPTIC VESICLE GLYCOPROTEIN 2"/>
    <property type="match status" value="1"/>
</dbReference>
<evidence type="ECO:0000256" key="7">
    <source>
        <dbReference type="SAM" id="Phobius"/>
    </source>
</evidence>
<feature type="transmembrane region" description="Helical" evidence="7">
    <location>
        <begin position="363"/>
        <end position="384"/>
    </location>
</feature>
<feature type="transmembrane region" description="Helical" evidence="7">
    <location>
        <begin position="195"/>
        <end position="218"/>
    </location>
</feature>
<protein>
    <recommendedName>
        <fullName evidence="8">Major facilitator superfamily (MFS) profile domain-containing protein</fullName>
    </recommendedName>
</protein>
<dbReference type="GeneID" id="100892148"/>